<keyword evidence="7" id="KW-1185">Reference proteome</keyword>
<keyword evidence="4" id="KW-0732">Signal</keyword>
<gene>
    <name evidence="6" type="ORF">SARC_15471</name>
</gene>
<evidence type="ECO:0000256" key="1">
    <source>
        <dbReference type="ARBA" id="ARBA00022737"/>
    </source>
</evidence>
<feature type="chain" id="PRO_5005538564" description="LNR domain-containing protein" evidence="4">
    <location>
        <begin position="17"/>
        <end position="235"/>
    </location>
</feature>
<dbReference type="AlphaFoldDB" id="A0A0L0F5W6"/>
<proteinExistence type="predicted"/>
<name>A0A0L0F5W6_9EUKA</name>
<dbReference type="Proteomes" id="UP000054560">
    <property type="component" value="Unassembled WGS sequence"/>
</dbReference>
<keyword evidence="1" id="KW-0677">Repeat</keyword>
<reference evidence="6 7" key="1">
    <citation type="submission" date="2011-02" db="EMBL/GenBank/DDBJ databases">
        <title>The Genome Sequence of Sphaeroforma arctica JP610.</title>
        <authorList>
            <consortium name="The Broad Institute Genome Sequencing Platform"/>
            <person name="Russ C."/>
            <person name="Cuomo C."/>
            <person name="Young S.K."/>
            <person name="Zeng Q."/>
            <person name="Gargeya S."/>
            <person name="Alvarado L."/>
            <person name="Berlin A."/>
            <person name="Chapman S.B."/>
            <person name="Chen Z."/>
            <person name="Freedman E."/>
            <person name="Gellesch M."/>
            <person name="Goldberg J."/>
            <person name="Griggs A."/>
            <person name="Gujja S."/>
            <person name="Heilman E."/>
            <person name="Heiman D."/>
            <person name="Howarth C."/>
            <person name="Mehta T."/>
            <person name="Neiman D."/>
            <person name="Pearson M."/>
            <person name="Roberts A."/>
            <person name="Saif S."/>
            <person name="Shea T."/>
            <person name="Shenoy N."/>
            <person name="Sisk P."/>
            <person name="Stolte C."/>
            <person name="Sykes S."/>
            <person name="White J."/>
            <person name="Yandava C."/>
            <person name="Burger G."/>
            <person name="Gray M.W."/>
            <person name="Holland P.W.H."/>
            <person name="King N."/>
            <person name="Lang F.B.F."/>
            <person name="Roger A.J."/>
            <person name="Ruiz-Trillo I."/>
            <person name="Haas B."/>
            <person name="Nusbaum C."/>
            <person name="Birren B."/>
        </authorList>
    </citation>
    <scope>NUCLEOTIDE SEQUENCE [LARGE SCALE GENOMIC DNA]</scope>
    <source>
        <strain evidence="6 7">JP610</strain>
    </source>
</reference>
<keyword evidence="3" id="KW-0325">Glycoprotein</keyword>
<evidence type="ECO:0000256" key="3">
    <source>
        <dbReference type="ARBA" id="ARBA00023180"/>
    </source>
</evidence>
<feature type="signal peptide" evidence="4">
    <location>
        <begin position="1"/>
        <end position="16"/>
    </location>
</feature>
<dbReference type="EMBL" id="KQ247762">
    <property type="protein sequence ID" value="KNC71981.1"/>
    <property type="molecule type" value="Genomic_DNA"/>
</dbReference>
<evidence type="ECO:0000313" key="7">
    <source>
        <dbReference type="Proteomes" id="UP000054560"/>
    </source>
</evidence>
<dbReference type="SMART" id="SM00004">
    <property type="entry name" value="NL"/>
    <property type="match status" value="1"/>
</dbReference>
<dbReference type="InterPro" id="IPR000800">
    <property type="entry name" value="Notch_dom"/>
</dbReference>
<dbReference type="Pfam" id="PF00066">
    <property type="entry name" value="Notch"/>
    <property type="match status" value="1"/>
</dbReference>
<sequence length="235" mass="26269">MQKYFLLFGICGVNFAAKVPIMGSDSGVDDNVPTDSITEQHPDVVPVVPDSLDVPDVPAEDEIITYANETVPASRSFWNWNDVDTCSVFESDCCDESVCDYMNKYANGVCNTECNKRACGYDGGDCNSNNKYFKLTNHCDLSIDVAVRYQKYDGTWESKCWYEINPSYTTTLYSGTVPLVSSNRIWYVYAEVRSGLYVWGGDNEKGCGLRTLPFRKVTGLATDSAWHYTFTCGAF</sequence>
<protein>
    <recommendedName>
        <fullName evidence="5">LNR domain-containing protein</fullName>
    </recommendedName>
</protein>
<evidence type="ECO:0000256" key="4">
    <source>
        <dbReference type="SAM" id="SignalP"/>
    </source>
</evidence>
<evidence type="ECO:0000256" key="2">
    <source>
        <dbReference type="ARBA" id="ARBA00023157"/>
    </source>
</evidence>
<accession>A0A0L0F5W6</accession>
<evidence type="ECO:0000313" key="6">
    <source>
        <dbReference type="EMBL" id="KNC71981.1"/>
    </source>
</evidence>
<keyword evidence="2" id="KW-1015">Disulfide bond</keyword>
<evidence type="ECO:0000259" key="5">
    <source>
        <dbReference type="SMART" id="SM00004"/>
    </source>
</evidence>
<dbReference type="OrthoDB" id="6125748at2759"/>
<dbReference type="GeneID" id="25915975"/>
<organism evidence="6 7">
    <name type="scientific">Sphaeroforma arctica JP610</name>
    <dbReference type="NCBI Taxonomy" id="667725"/>
    <lineage>
        <taxon>Eukaryota</taxon>
        <taxon>Ichthyosporea</taxon>
        <taxon>Ichthyophonida</taxon>
        <taxon>Sphaeroforma</taxon>
    </lineage>
</organism>
<feature type="domain" description="LNR" evidence="5">
    <location>
        <begin position="87"/>
        <end position="127"/>
    </location>
</feature>
<dbReference type="RefSeq" id="XP_014145883.1">
    <property type="nucleotide sequence ID" value="XM_014290408.1"/>
</dbReference>
<dbReference type="Gene3D" id="4.10.470.20">
    <property type="match status" value="1"/>
</dbReference>